<dbReference type="KEGG" id="asc:ASAC_0384"/>
<evidence type="ECO:0000256" key="6">
    <source>
        <dbReference type="ARBA" id="ARBA00023186"/>
    </source>
</evidence>
<reference evidence="11 12" key="1">
    <citation type="journal article" date="2010" name="Appl. Environ. Microbiol.">
        <title>The genome sequence of the crenarchaeon Acidilobus saccharovorans supports a new order, Acidilobales, and suggests an important ecological role in terrestrial acidic hot springs.</title>
        <authorList>
            <person name="Mardanov A.V."/>
            <person name="Svetlitchnyi V.A."/>
            <person name="Beletsky A.V."/>
            <person name="Prokofeva M.I."/>
            <person name="Bonch-Osmolovskaya E.A."/>
            <person name="Ravin N.V."/>
            <person name="Skryabin K.G."/>
        </authorList>
    </citation>
    <scope>NUCLEOTIDE SEQUENCE [LARGE SCALE GENOMIC DNA]</scope>
    <source>
        <strain evidence="12">DSM 16705 / JCM 18335 / VKM B-2471 / 345-15</strain>
    </source>
</reference>
<name>D9Q0F3_ACIS3</name>
<comment type="function">
    <text evidence="7 9">Molecular chaperone capable of stabilizing a range of proteins. Seems to fulfill an ATP-independent, HSP70-like function in archaeal de novo protein folding.</text>
</comment>
<comment type="subcellular location">
    <subcellularLocation>
        <location evidence="1 9">Cytoplasm</location>
    </subcellularLocation>
</comment>
<feature type="coiled-coil region" evidence="10">
    <location>
        <begin position="62"/>
        <end position="103"/>
    </location>
</feature>
<evidence type="ECO:0000256" key="8">
    <source>
        <dbReference type="ARBA" id="ARBA00033461"/>
    </source>
</evidence>
<dbReference type="CDD" id="cd23162">
    <property type="entry name" value="Prefoldin_beta_GimC"/>
    <property type="match status" value="1"/>
</dbReference>
<protein>
    <recommendedName>
        <fullName evidence="4 9">Prefoldin subunit beta</fullName>
    </recommendedName>
    <alternativeName>
        <fullName evidence="8 9">GimC subunit beta</fullName>
    </alternativeName>
</protein>
<organism evidence="11 12">
    <name type="scientific">Acidilobus saccharovorans (strain DSM 16705 / JCM 18335 / VKM B-2471 / 345-15)</name>
    <dbReference type="NCBI Taxonomy" id="666510"/>
    <lineage>
        <taxon>Archaea</taxon>
        <taxon>Thermoproteota</taxon>
        <taxon>Thermoprotei</taxon>
        <taxon>Acidilobales</taxon>
        <taxon>Acidilobaceae</taxon>
        <taxon>Acidilobus</taxon>
    </lineage>
</organism>
<evidence type="ECO:0000256" key="3">
    <source>
        <dbReference type="ARBA" id="ARBA00011716"/>
    </source>
</evidence>
<evidence type="ECO:0000256" key="5">
    <source>
        <dbReference type="ARBA" id="ARBA00022490"/>
    </source>
</evidence>
<dbReference type="InterPro" id="IPR009053">
    <property type="entry name" value="Prefoldin"/>
</dbReference>
<dbReference type="HAMAP" id="MF_00307">
    <property type="entry name" value="PfdB"/>
    <property type="match status" value="1"/>
</dbReference>
<dbReference type="SUPFAM" id="SSF46579">
    <property type="entry name" value="Prefoldin"/>
    <property type="match status" value="1"/>
</dbReference>
<dbReference type="HOGENOM" id="CLU_131909_2_0_2"/>
<dbReference type="EMBL" id="CP001742">
    <property type="protein sequence ID" value="ADL18791.1"/>
    <property type="molecule type" value="Genomic_DNA"/>
</dbReference>
<comment type="similarity">
    <text evidence="2 9">Belongs to the prefoldin subunit beta family.</text>
</comment>
<dbReference type="NCBIfam" id="TIGR02338">
    <property type="entry name" value="gimC_beta"/>
    <property type="match status" value="1"/>
</dbReference>
<keyword evidence="5 9" id="KW-0963">Cytoplasm</keyword>
<dbReference type="GO" id="GO:0006457">
    <property type="term" value="P:protein folding"/>
    <property type="evidence" value="ECO:0007669"/>
    <property type="project" value="UniProtKB-UniRule"/>
</dbReference>
<dbReference type="InParanoid" id="D9Q0F3"/>
<dbReference type="InterPro" id="IPR027235">
    <property type="entry name" value="PFD2"/>
</dbReference>
<proteinExistence type="inferred from homology"/>
<dbReference type="InterPro" id="IPR012713">
    <property type="entry name" value="PfdB"/>
</dbReference>
<evidence type="ECO:0000256" key="7">
    <source>
        <dbReference type="ARBA" id="ARBA00025077"/>
    </source>
</evidence>
<dbReference type="Gene3D" id="1.10.287.370">
    <property type="match status" value="1"/>
</dbReference>
<dbReference type="STRING" id="666510.ASAC_0384"/>
<comment type="subunit">
    <text evidence="3 9">Heterohexamer of two alpha and four beta subunits.</text>
</comment>
<sequence>MPPEAEVKYNKYLQLRDTYNAIVQQRLAAESSLSEIEKVIETLNGLSDSAEVYKMAGFVLVKSTKGDLLKELQDRKENLELKIKALKNQENLVKDELDKVAGELQRLLQGAVGGGGAAGPAGGS</sequence>
<evidence type="ECO:0000256" key="10">
    <source>
        <dbReference type="SAM" id="Coils"/>
    </source>
</evidence>
<dbReference type="PANTHER" id="PTHR13303">
    <property type="entry name" value="PREFOLDIN SUBUNIT 2"/>
    <property type="match status" value="1"/>
</dbReference>
<dbReference type="GO" id="GO:0051082">
    <property type="term" value="F:unfolded protein binding"/>
    <property type="evidence" value="ECO:0007669"/>
    <property type="project" value="UniProtKB-UniRule"/>
</dbReference>
<dbReference type="AlphaFoldDB" id="D9Q0F3"/>
<gene>
    <name evidence="9" type="primary">pfdB</name>
    <name evidence="11" type="ordered locus">ASAC_0384</name>
</gene>
<accession>D9Q0F3</accession>
<dbReference type="Pfam" id="PF01920">
    <property type="entry name" value="Prefoldin_2"/>
    <property type="match status" value="1"/>
</dbReference>
<evidence type="ECO:0000256" key="2">
    <source>
        <dbReference type="ARBA" id="ARBA00008045"/>
    </source>
</evidence>
<evidence type="ECO:0000256" key="1">
    <source>
        <dbReference type="ARBA" id="ARBA00004496"/>
    </source>
</evidence>
<dbReference type="GO" id="GO:0005737">
    <property type="term" value="C:cytoplasm"/>
    <property type="evidence" value="ECO:0007669"/>
    <property type="project" value="UniProtKB-SubCell"/>
</dbReference>
<keyword evidence="10" id="KW-0175">Coiled coil</keyword>
<keyword evidence="6 9" id="KW-0143">Chaperone</keyword>
<evidence type="ECO:0000256" key="9">
    <source>
        <dbReference type="HAMAP-Rule" id="MF_00307"/>
    </source>
</evidence>
<keyword evidence="12" id="KW-1185">Reference proteome</keyword>
<evidence type="ECO:0000313" key="11">
    <source>
        <dbReference type="EMBL" id="ADL18791.1"/>
    </source>
</evidence>
<dbReference type="FunCoup" id="D9Q0F3">
    <property type="interactions" value="162"/>
</dbReference>
<dbReference type="InterPro" id="IPR002777">
    <property type="entry name" value="PFD_beta-like"/>
</dbReference>
<dbReference type="Proteomes" id="UP000000346">
    <property type="component" value="Chromosome"/>
</dbReference>
<evidence type="ECO:0000256" key="4">
    <source>
        <dbReference type="ARBA" id="ARBA00016304"/>
    </source>
</evidence>
<dbReference type="eggNOG" id="arCOG01342">
    <property type="taxonomic scope" value="Archaea"/>
</dbReference>
<dbReference type="GO" id="GO:0016272">
    <property type="term" value="C:prefoldin complex"/>
    <property type="evidence" value="ECO:0007669"/>
    <property type="project" value="UniProtKB-UniRule"/>
</dbReference>
<evidence type="ECO:0000313" key="12">
    <source>
        <dbReference type="Proteomes" id="UP000000346"/>
    </source>
</evidence>